<dbReference type="Gramene" id="ORUFI01G22180.1">
    <property type="protein sequence ID" value="ORUFI01G22180.1"/>
    <property type="gene ID" value="ORUFI01G22180"/>
</dbReference>
<evidence type="ECO:0000256" key="1">
    <source>
        <dbReference type="SAM" id="MobiDB-lite"/>
    </source>
</evidence>
<protein>
    <submittedName>
        <fullName evidence="2">Uncharacterized protein</fullName>
    </submittedName>
</protein>
<proteinExistence type="predicted"/>
<feature type="compositionally biased region" description="Basic and acidic residues" evidence="1">
    <location>
        <begin position="13"/>
        <end position="22"/>
    </location>
</feature>
<reference evidence="2" key="2">
    <citation type="submission" date="2015-06" db="UniProtKB">
        <authorList>
            <consortium name="EnsemblPlants"/>
        </authorList>
    </citation>
    <scope>IDENTIFICATION</scope>
</reference>
<dbReference type="Proteomes" id="UP000008022">
    <property type="component" value="Unassembled WGS sequence"/>
</dbReference>
<name>A0A0E0MY38_ORYRU</name>
<organism evidence="2 3">
    <name type="scientific">Oryza rufipogon</name>
    <name type="common">Brownbeard rice</name>
    <name type="synonym">Asian wild rice</name>
    <dbReference type="NCBI Taxonomy" id="4529"/>
    <lineage>
        <taxon>Eukaryota</taxon>
        <taxon>Viridiplantae</taxon>
        <taxon>Streptophyta</taxon>
        <taxon>Embryophyta</taxon>
        <taxon>Tracheophyta</taxon>
        <taxon>Spermatophyta</taxon>
        <taxon>Magnoliopsida</taxon>
        <taxon>Liliopsida</taxon>
        <taxon>Poales</taxon>
        <taxon>Poaceae</taxon>
        <taxon>BOP clade</taxon>
        <taxon>Oryzoideae</taxon>
        <taxon>Oryzeae</taxon>
        <taxon>Oryzinae</taxon>
        <taxon>Oryza</taxon>
    </lineage>
</organism>
<evidence type="ECO:0000313" key="2">
    <source>
        <dbReference type="EnsemblPlants" id="ORUFI01G22180.1"/>
    </source>
</evidence>
<dbReference type="AlphaFoldDB" id="A0A0E0MY38"/>
<feature type="region of interest" description="Disordered" evidence="1">
    <location>
        <begin position="1"/>
        <end position="22"/>
    </location>
</feature>
<accession>A0A0E0MY38</accession>
<reference evidence="3" key="1">
    <citation type="submission" date="2013-06" db="EMBL/GenBank/DDBJ databases">
        <authorList>
            <person name="Zhao Q."/>
        </authorList>
    </citation>
    <scope>NUCLEOTIDE SEQUENCE</scope>
    <source>
        <strain evidence="3">cv. W1943</strain>
    </source>
</reference>
<sequence length="141" mass="15834">MWAPHVISSAGARWDKPTEAEGRRRPLVRRRLPWVPSPRRQLSSSVVEAGDGLGGESRIADGGRRQRELVHPLARSDRSRWWRPYCSWFAWTRSISDSQIAAATAGDDKLASAINALEELLHKGSPALAAYERHVIFLKRA</sequence>
<dbReference type="EnsemblPlants" id="ORUFI01G22180.1">
    <property type="protein sequence ID" value="ORUFI01G22180.1"/>
    <property type="gene ID" value="ORUFI01G22180"/>
</dbReference>
<dbReference type="HOGENOM" id="CLU_1828467_0_0_1"/>
<evidence type="ECO:0000313" key="3">
    <source>
        <dbReference type="Proteomes" id="UP000008022"/>
    </source>
</evidence>
<keyword evidence="3" id="KW-1185">Reference proteome</keyword>